<comment type="caution">
    <text evidence="4">The sequence shown here is derived from an EMBL/GenBank/DDBJ whole genome shotgun (WGS) entry which is preliminary data.</text>
</comment>
<sequence>MTPVSIAVSHISSDAVIFLVAQGADVNKPDNIRRFPSSQGGQDQDASAVSAGDRPLHAICGGGDCMLYQRAAVGLLLAHGADVNALGCNSLTPLHKLCQEDYRRVTGARGLGQRLQQLWANTTTPLHLACWQFRGGIHMETLLSHGADWRVFDATGVTPIHVFFRFNSLALKQGIEIFLKHGVDLGIQDLDGETPLHVLCQLEYFVEVEDCTGLLASSGVNISQGDRDGRTPLHYLCQDRPSEWREGAIKTLLEHGADVKARGVDGCDPRDVVRKLTKRDDVRTTRQIRGWQRILFMFDRACAKAAMRNTIFRLAGLAITPKTHENA</sequence>
<keyword evidence="1" id="KW-0677">Repeat</keyword>
<feature type="repeat" description="ANK" evidence="3">
    <location>
        <begin position="1"/>
        <end position="31"/>
    </location>
</feature>
<dbReference type="PANTHER" id="PTHR24198">
    <property type="entry name" value="ANKYRIN REPEAT AND PROTEIN KINASE DOMAIN-CONTAINING PROTEIN"/>
    <property type="match status" value="1"/>
</dbReference>
<protein>
    <submittedName>
        <fullName evidence="4">Ankyrin repeat-containing domain protein</fullName>
    </submittedName>
</protein>
<keyword evidence="5" id="KW-1185">Reference proteome</keyword>
<name>A0A9P8U8J2_9PEZI</name>
<evidence type="ECO:0000256" key="2">
    <source>
        <dbReference type="ARBA" id="ARBA00023043"/>
    </source>
</evidence>
<keyword evidence="2 3" id="KW-0040">ANK repeat</keyword>
<dbReference type="SMART" id="SM00248">
    <property type="entry name" value="ANK"/>
    <property type="match status" value="6"/>
</dbReference>
<evidence type="ECO:0000313" key="5">
    <source>
        <dbReference type="Proteomes" id="UP000758603"/>
    </source>
</evidence>
<dbReference type="AlphaFoldDB" id="A0A9P8U8J2"/>
<dbReference type="EMBL" id="JAGPXC010000011">
    <property type="protein sequence ID" value="KAH6645259.1"/>
    <property type="molecule type" value="Genomic_DNA"/>
</dbReference>
<evidence type="ECO:0000313" key="4">
    <source>
        <dbReference type="EMBL" id="KAH6645259.1"/>
    </source>
</evidence>
<reference evidence="4" key="1">
    <citation type="journal article" date="2021" name="Nat. Commun.">
        <title>Genetic determinants of endophytism in the Arabidopsis root mycobiome.</title>
        <authorList>
            <person name="Mesny F."/>
            <person name="Miyauchi S."/>
            <person name="Thiergart T."/>
            <person name="Pickel B."/>
            <person name="Atanasova L."/>
            <person name="Karlsson M."/>
            <person name="Huettel B."/>
            <person name="Barry K.W."/>
            <person name="Haridas S."/>
            <person name="Chen C."/>
            <person name="Bauer D."/>
            <person name="Andreopoulos W."/>
            <person name="Pangilinan J."/>
            <person name="LaButti K."/>
            <person name="Riley R."/>
            <person name="Lipzen A."/>
            <person name="Clum A."/>
            <person name="Drula E."/>
            <person name="Henrissat B."/>
            <person name="Kohler A."/>
            <person name="Grigoriev I.V."/>
            <person name="Martin F.M."/>
            <person name="Hacquard S."/>
        </authorList>
    </citation>
    <scope>NUCLEOTIDE SEQUENCE</scope>
    <source>
        <strain evidence="4">MPI-SDFR-AT-0073</strain>
    </source>
</reference>
<evidence type="ECO:0000256" key="3">
    <source>
        <dbReference type="PROSITE-ProRule" id="PRU00023"/>
    </source>
</evidence>
<evidence type="ECO:0000256" key="1">
    <source>
        <dbReference type="ARBA" id="ARBA00022737"/>
    </source>
</evidence>
<dbReference type="SUPFAM" id="SSF48403">
    <property type="entry name" value="Ankyrin repeat"/>
    <property type="match status" value="1"/>
</dbReference>
<proteinExistence type="predicted"/>
<dbReference type="InterPro" id="IPR036770">
    <property type="entry name" value="Ankyrin_rpt-contain_sf"/>
</dbReference>
<dbReference type="PROSITE" id="PS50088">
    <property type="entry name" value="ANK_REPEAT"/>
    <property type="match status" value="2"/>
</dbReference>
<dbReference type="OrthoDB" id="341259at2759"/>
<gene>
    <name evidence="4" type="ORF">BKA67DRAFT_541493</name>
</gene>
<dbReference type="GeneID" id="70129835"/>
<dbReference type="RefSeq" id="XP_045951773.1">
    <property type="nucleotide sequence ID" value="XM_046100943.1"/>
</dbReference>
<dbReference type="Pfam" id="PF12796">
    <property type="entry name" value="Ank_2"/>
    <property type="match status" value="1"/>
</dbReference>
<dbReference type="Gene3D" id="1.25.40.20">
    <property type="entry name" value="Ankyrin repeat-containing domain"/>
    <property type="match status" value="2"/>
</dbReference>
<dbReference type="InterPro" id="IPR002110">
    <property type="entry name" value="Ankyrin_rpt"/>
</dbReference>
<accession>A0A9P8U8J2</accession>
<dbReference type="Proteomes" id="UP000758603">
    <property type="component" value="Unassembled WGS sequence"/>
</dbReference>
<feature type="repeat" description="ANK" evidence="3">
    <location>
        <begin position="228"/>
        <end position="264"/>
    </location>
</feature>
<dbReference type="PANTHER" id="PTHR24198:SF165">
    <property type="entry name" value="ANKYRIN REPEAT-CONTAINING PROTEIN-RELATED"/>
    <property type="match status" value="1"/>
</dbReference>
<organism evidence="4 5">
    <name type="scientific">Truncatella angustata</name>
    <dbReference type="NCBI Taxonomy" id="152316"/>
    <lineage>
        <taxon>Eukaryota</taxon>
        <taxon>Fungi</taxon>
        <taxon>Dikarya</taxon>
        <taxon>Ascomycota</taxon>
        <taxon>Pezizomycotina</taxon>
        <taxon>Sordariomycetes</taxon>
        <taxon>Xylariomycetidae</taxon>
        <taxon>Amphisphaeriales</taxon>
        <taxon>Sporocadaceae</taxon>
        <taxon>Truncatella</taxon>
    </lineage>
</organism>
<dbReference type="PROSITE" id="PS50297">
    <property type="entry name" value="ANK_REP_REGION"/>
    <property type="match status" value="1"/>
</dbReference>